<dbReference type="Gene3D" id="6.10.340.10">
    <property type="match status" value="1"/>
</dbReference>
<evidence type="ECO:0000256" key="7">
    <source>
        <dbReference type="ARBA" id="ARBA00023012"/>
    </source>
</evidence>
<feature type="domain" description="Response regulatory" evidence="11">
    <location>
        <begin position="670"/>
        <end position="790"/>
    </location>
</feature>
<evidence type="ECO:0000256" key="1">
    <source>
        <dbReference type="ARBA" id="ARBA00000085"/>
    </source>
</evidence>
<dbReference type="InterPro" id="IPR011006">
    <property type="entry name" value="CheY-like_superfamily"/>
</dbReference>
<feature type="transmembrane region" description="Helical" evidence="9">
    <location>
        <begin position="188"/>
        <end position="216"/>
    </location>
</feature>
<accession>A0A849SUG3</accession>
<dbReference type="FunFam" id="1.10.287.130:FF:000001">
    <property type="entry name" value="Two-component sensor histidine kinase"/>
    <property type="match status" value="1"/>
</dbReference>
<reference evidence="13 14" key="1">
    <citation type="submission" date="2020-04" db="EMBL/GenBank/DDBJ databases">
        <title>Metagenomic profiling of ammonia- and methane-oxidizing microorganisms in a Dutch drinking water treatment plant.</title>
        <authorList>
            <person name="Poghosyan L."/>
            <person name="Leucker S."/>
        </authorList>
    </citation>
    <scope>NUCLEOTIDE SEQUENCE [LARGE SCALE GENOMIC DNA]</scope>
    <source>
        <strain evidence="13">S-RSF-IL-03</strain>
    </source>
</reference>
<dbReference type="Pfam" id="PF00672">
    <property type="entry name" value="HAMP"/>
    <property type="match status" value="1"/>
</dbReference>
<gene>
    <name evidence="13" type="ORF">HOP12_12770</name>
</gene>
<dbReference type="InterPro" id="IPR005467">
    <property type="entry name" value="His_kinase_dom"/>
</dbReference>
<keyword evidence="9" id="KW-0472">Membrane</keyword>
<feature type="transmembrane region" description="Helical" evidence="9">
    <location>
        <begin position="12"/>
        <end position="32"/>
    </location>
</feature>
<dbReference type="Pfam" id="PF00072">
    <property type="entry name" value="Response_reg"/>
    <property type="match status" value="2"/>
</dbReference>
<dbReference type="SUPFAM" id="SSF55874">
    <property type="entry name" value="ATPase domain of HSP90 chaperone/DNA topoisomerase II/histidine kinase"/>
    <property type="match status" value="1"/>
</dbReference>
<dbReference type="GO" id="GO:0000155">
    <property type="term" value="F:phosphorelay sensor kinase activity"/>
    <property type="evidence" value="ECO:0007669"/>
    <property type="project" value="InterPro"/>
</dbReference>
<protein>
    <recommendedName>
        <fullName evidence="3">histidine kinase</fullName>
        <ecNumber evidence="3">2.7.13.3</ecNumber>
    </recommendedName>
</protein>
<evidence type="ECO:0000259" key="10">
    <source>
        <dbReference type="PROSITE" id="PS50109"/>
    </source>
</evidence>
<dbReference type="Pfam" id="PF00512">
    <property type="entry name" value="HisKA"/>
    <property type="match status" value="1"/>
</dbReference>
<evidence type="ECO:0000256" key="9">
    <source>
        <dbReference type="SAM" id="Phobius"/>
    </source>
</evidence>
<dbReference type="InterPro" id="IPR004358">
    <property type="entry name" value="Sig_transdc_His_kin-like_C"/>
</dbReference>
<keyword evidence="7" id="KW-0902">Two-component regulatory system</keyword>
<dbReference type="InterPro" id="IPR001789">
    <property type="entry name" value="Sig_transdc_resp-reg_receiver"/>
</dbReference>
<dbReference type="SMART" id="SM00304">
    <property type="entry name" value="HAMP"/>
    <property type="match status" value="1"/>
</dbReference>
<dbReference type="SUPFAM" id="SSF158472">
    <property type="entry name" value="HAMP domain-like"/>
    <property type="match status" value="1"/>
</dbReference>
<dbReference type="CDD" id="cd16922">
    <property type="entry name" value="HATPase_EvgS-ArcB-TorS-like"/>
    <property type="match status" value="1"/>
</dbReference>
<dbReference type="CDD" id="cd00156">
    <property type="entry name" value="REC"/>
    <property type="match status" value="1"/>
</dbReference>
<keyword evidence="4 8" id="KW-0597">Phosphoprotein</keyword>
<dbReference type="PANTHER" id="PTHR45339">
    <property type="entry name" value="HYBRID SIGNAL TRANSDUCTION HISTIDINE KINASE J"/>
    <property type="match status" value="1"/>
</dbReference>
<dbReference type="InterPro" id="IPR003660">
    <property type="entry name" value="HAMP_dom"/>
</dbReference>
<dbReference type="EC" id="2.7.13.3" evidence="3"/>
<name>A0A849SUG3_UNCEI</name>
<evidence type="ECO:0000313" key="14">
    <source>
        <dbReference type="Proteomes" id="UP000580839"/>
    </source>
</evidence>
<dbReference type="CDD" id="cd00082">
    <property type="entry name" value="HisKA"/>
    <property type="match status" value="1"/>
</dbReference>
<dbReference type="Proteomes" id="UP000580839">
    <property type="component" value="Unassembled WGS sequence"/>
</dbReference>
<dbReference type="SUPFAM" id="SSF52172">
    <property type="entry name" value="CheY-like"/>
    <property type="match status" value="2"/>
</dbReference>
<dbReference type="Pfam" id="PF02518">
    <property type="entry name" value="HATPase_c"/>
    <property type="match status" value="1"/>
</dbReference>
<feature type="modified residue" description="4-aspartylphosphate" evidence="8">
    <location>
        <position position="721"/>
    </location>
</feature>
<feature type="domain" description="HAMP" evidence="12">
    <location>
        <begin position="213"/>
        <end position="265"/>
    </location>
</feature>
<evidence type="ECO:0000259" key="12">
    <source>
        <dbReference type="PROSITE" id="PS50885"/>
    </source>
</evidence>
<comment type="catalytic activity">
    <reaction evidence="1">
        <text>ATP + protein L-histidine = ADP + protein N-phospho-L-histidine.</text>
        <dbReference type="EC" id="2.7.13.3"/>
    </reaction>
</comment>
<dbReference type="SMART" id="SM00448">
    <property type="entry name" value="REC"/>
    <property type="match status" value="2"/>
</dbReference>
<evidence type="ECO:0000256" key="4">
    <source>
        <dbReference type="ARBA" id="ARBA00022553"/>
    </source>
</evidence>
<comment type="caution">
    <text evidence="13">The sequence shown here is derived from an EMBL/GenBank/DDBJ whole genome shotgun (WGS) entry which is preliminary data.</text>
</comment>
<evidence type="ECO:0000256" key="5">
    <source>
        <dbReference type="ARBA" id="ARBA00022679"/>
    </source>
</evidence>
<dbReference type="PROSITE" id="PS50885">
    <property type="entry name" value="HAMP"/>
    <property type="match status" value="1"/>
</dbReference>
<keyword evidence="9" id="KW-1133">Transmembrane helix</keyword>
<evidence type="ECO:0000256" key="3">
    <source>
        <dbReference type="ARBA" id="ARBA00012438"/>
    </source>
</evidence>
<dbReference type="InterPro" id="IPR003661">
    <property type="entry name" value="HisK_dim/P_dom"/>
</dbReference>
<evidence type="ECO:0000259" key="11">
    <source>
        <dbReference type="PROSITE" id="PS50110"/>
    </source>
</evidence>
<sequence length="811" mass="88815">MVGRISLRTRLALLAGVAILTVLIAIPLVAGLHRRARIEYDALESHLRCTLLAERLANNVSAQVKEYVDVAVVRSEPHDELEQLHAEARVILSEWANATATSPDAHGHTQMLADQQAVSRSYEEFRAIGRRVRMLGERGRVNEASDLIEQRLDQTNDGSLTARIVSFVRAQERDLGTEIDHQRHQTAVLYSSLAIGAIAFALILFATAVLLGFWILAPVRELEHGAERVAAGDLSTPVAVNTADELGALCGSFNIMMAELRARRHEDRQLQERSRAAQEAAESANRAKSEFLANASHELRTPLTGVIGFLNLVLEGLCDSPQERDDLLRRALTCSETLLTLINDVLDLAKIEAGRMAIERRVVDVRELLDRVYLETHVLAERKGIELAFEPVPRTVARVTGDPTRLRQVLVNLIGNAIKFTSSGSVRVKVSPQIEEGHARFEVIDTGLGIDPEKLGIVFDKFTQADGSTTRAHGGTGIGLTISRDLIELMGGVIWIESQGIGQGTRVGFALQVPRTDEDDQDSPALAQVQGPAGGPLVLIVDDDRDAREWSRRVLHRRGYRTLEARTANAGWSAMLKHRPDLVVLDYALDCAPDADLHTGWDLAERIGSDTGFARTPIVFLTAFAQELEPRVRKWATPGSIALLPKPFSQDGLLDRVDELLPPAEGRPLRVLLADDDPAISAFVHRALPIERFHLQVVSNGRECLQALAENPNAYDLLLLDLMMPEMSGYDVLRALALRRGTPAPPVVVFSNALDAGSPAEREALARGAVIDVLAKGDIQRQPSLLAEILARAAQRTGHTLDDLIALRKAA</sequence>
<dbReference type="Gene3D" id="3.30.565.10">
    <property type="entry name" value="Histidine kinase-like ATPase, C-terminal domain"/>
    <property type="match status" value="1"/>
</dbReference>
<evidence type="ECO:0000313" key="13">
    <source>
        <dbReference type="EMBL" id="NOT35020.1"/>
    </source>
</evidence>
<dbReference type="InterPro" id="IPR036097">
    <property type="entry name" value="HisK_dim/P_sf"/>
</dbReference>
<dbReference type="EMBL" id="JABFRW010000164">
    <property type="protein sequence ID" value="NOT35020.1"/>
    <property type="molecule type" value="Genomic_DNA"/>
</dbReference>
<evidence type="ECO:0000256" key="2">
    <source>
        <dbReference type="ARBA" id="ARBA00004370"/>
    </source>
</evidence>
<dbReference type="SMART" id="SM00388">
    <property type="entry name" value="HisKA"/>
    <property type="match status" value="1"/>
</dbReference>
<dbReference type="PRINTS" id="PR00344">
    <property type="entry name" value="BCTRLSENSOR"/>
</dbReference>
<dbReference type="SMART" id="SM00387">
    <property type="entry name" value="HATPase_c"/>
    <property type="match status" value="1"/>
</dbReference>
<dbReference type="CDD" id="cd06225">
    <property type="entry name" value="HAMP"/>
    <property type="match status" value="1"/>
</dbReference>
<dbReference type="PROSITE" id="PS50109">
    <property type="entry name" value="HIS_KIN"/>
    <property type="match status" value="1"/>
</dbReference>
<dbReference type="AlphaFoldDB" id="A0A849SUG3"/>
<feature type="domain" description="Histidine kinase" evidence="10">
    <location>
        <begin position="294"/>
        <end position="515"/>
    </location>
</feature>
<keyword evidence="6" id="KW-0418">Kinase</keyword>
<dbReference type="GO" id="GO:0016020">
    <property type="term" value="C:membrane"/>
    <property type="evidence" value="ECO:0007669"/>
    <property type="project" value="UniProtKB-SubCell"/>
</dbReference>
<feature type="modified residue" description="4-aspartylphosphate" evidence="8">
    <location>
        <position position="586"/>
    </location>
</feature>
<dbReference type="InterPro" id="IPR003594">
    <property type="entry name" value="HATPase_dom"/>
</dbReference>
<dbReference type="PROSITE" id="PS50110">
    <property type="entry name" value="RESPONSE_REGULATORY"/>
    <property type="match status" value="2"/>
</dbReference>
<dbReference type="Gene3D" id="1.10.287.130">
    <property type="match status" value="1"/>
</dbReference>
<dbReference type="SUPFAM" id="SSF47384">
    <property type="entry name" value="Homodimeric domain of signal transducing histidine kinase"/>
    <property type="match status" value="1"/>
</dbReference>
<feature type="domain" description="Response regulatory" evidence="11">
    <location>
        <begin position="537"/>
        <end position="661"/>
    </location>
</feature>
<dbReference type="Gene3D" id="3.40.50.2300">
    <property type="match status" value="2"/>
</dbReference>
<comment type="subcellular location">
    <subcellularLocation>
        <location evidence="2">Membrane</location>
    </subcellularLocation>
</comment>
<dbReference type="InterPro" id="IPR036890">
    <property type="entry name" value="HATPase_C_sf"/>
</dbReference>
<dbReference type="PANTHER" id="PTHR45339:SF5">
    <property type="entry name" value="HISTIDINE KINASE"/>
    <property type="match status" value="1"/>
</dbReference>
<organism evidence="13 14">
    <name type="scientific">Eiseniibacteriota bacterium</name>
    <dbReference type="NCBI Taxonomy" id="2212470"/>
    <lineage>
        <taxon>Bacteria</taxon>
        <taxon>Candidatus Eiseniibacteriota</taxon>
    </lineage>
</organism>
<keyword evidence="9" id="KW-0812">Transmembrane</keyword>
<proteinExistence type="predicted"/>
<evidence type="ECO:0000256" key="6">
    <source>
        <dbReference type="ARBA" id="ARBA00022777"/>
    </source>
</evidence>
<evidence type="ECO:0000256" key="8">
    <source>
        <dbReference type="PROSITE-ProRule" id="PRU00169"/>
    </source>
</evidence>
<keyword evidence="5" id="KW-0808">Transferase</keyword>
<dbReference type="FunFam" id="3.30.565.10:FF:000010">
    <property type="entry name" value="Sensor histidine kinase RcsC"/>
    <property type="match status" value="1"/>
</dbReference>